<evidence type="ECO:0000256" key="7">
    <source>
        <dbReference type="SAM" id="Phobius"/>
    </source>
</evidence>
<comment type="subcellular location">
    <subcellularLocation>
        <location evidence="1">Membrane</location>
        <topology evidence="1">Multi-pass membrane protein</topology>
    </subcellularLocation>
</comment>
<organism evidence="8 9">
    <name type="scientific">Breznakia pachnodae</name>
    <dbReference type="NCBI Taxonomy" id="265178"/>
    <lineage>
        <taxon>Bacteria</taxon>
        <taxon>Bacillati</taxon>
        <taxon>Bacillota</taxon>
        <taxon>Erysipelotrichia</taxon>
        <taxon>Erysipelotrichales</taxon>
        <taxon>Erysipelotrichaceae</taxon>
        <taxon>Breznakia</taxon>
    </lineage>
</organism>
<proteinExistence type="predicted"/>
<keyword evidence="3" id="KW-1003">Cell membrane</keyword>
<comment type="caution">
    <text evidence="8">The sequence shown here is derived from an EMBL/GenBank/DDBJ whole genome shotgun (WGS) entry which is preliminary data.</text>
</comment>
<evidence type="ECO:0000313" key="8">
    <source>
        <dbReference type="EMBL" id="MDQ0361055.1"/>
    </source>
</evidence>
<evidence type="ECO:0000256" key="2">
    <source>
        <dbReference type="ARBA" id="ARBA00022448"/>
    </source>
</evidence>
<keyword evidence="9" id="KW-1185">Reference proteome</keyword>
<evidence type="ECO:0000313" key="9">
    <source>
        <dbReference type="Proteomes" id="UP001230220"/>
    </source>
</evidence>
<name>A0ABU0E3I3_9FIRM</name>
<sequence length="311" mass="34441">MSAINLLFPVFFMIIIGIICRIKGWVTPEQKDGTKKVVFNIFFPILIFNILFSSSISSSTIYIVIYVLIAFIIAYIIGLVLRKWTGERFEKLSPFMMMTCEGGSVALPLYTSIVGSAYAVNTVTFDIAGVIIGFIIIPIMVAKMTSSEVGIKELIIKIFTNSFVLAVLFGILLNILGIYESLRASSLFDTYSNTITTATGSISGLILFTIGYDFKLSTITIKPLLKLTLLRILTSIAIILGFFVLFPELMTSKIYAIGVIVYFMCPTGFATPLQLIPLYKDDVDESYLSTFLSLYMVVTLLVFAIVTIAYS</sequence>
<evidence type="ECO:0000256" key="4">
    <source>
        <dbReference type="ARBA" id="ARBA00022692"/>
    </source>
</evidence>
<feature type="transmembrane region" description="Helical" evidence="7">
    <location>
        <begin position="61"/>
        <end position="81"/>
    </location>
</feature>
<dbReference type="InterPro" id="IPR004776">
    <property type="entry name" value="Mem_transp_PIN-like"/>
</dbReference>
<feature type="transmembrane region" description="Helical" evidence="7">
    <location>
        <begin position="119"/>
        <end position="142"/>
    </location>
</feature>
<feature type="transmembrane region" description="Helical" evidence="7">
    <location>
        <begin position="154"/>
        <end position="179"/>
    </location>
</feature>
<feature type="transmembrane region" description="Helical" evidence="7">
    <location>
        <begin position="37"/>
        <end position="55"/>
    </location>
</feature>
<feature type="transmembrane region" description="Helical" evidence="7">
    <location>
        <begin position="224"/>
        <end position="246"/>
    </location>
</feature>
<dbReference type="Pfam" id="PF03547">
    <property type="entry name" value="Mem_trans"/>
    <property type="match status" value="1"/>
</dbReference>
<gene>
    <name evidence="8" type="ORF">J2S15_001802</name>
</gene>
<feature type="transmembrane region" description="Helical" evidence="7">
    <location>
        <begin position="191"/>
        <end position="212"/>
    </location>
</feature>
<feature type="transmembrane region" description="Helical" evidence="7">
    <location>
        <begin position="252"/>
        <end position="275"/>
    </location>
</feature>
<evidence type="ECO:0000256" key="1">
    <source>
        <dbReference type="ARBA" id="ARBA00004141"/>
    </source>
</evidence>
<evidence type="ECO:0000256" key="6">
    <source>
        <dbReference type="ARBA" id="ARBA00023136"/>
    </source>
</evidence>
<keyword evidence="5 7" id="KW-1133">Transmembrane helix</keyword>
<evidence type="ECO:0000256" key="3">
    <source>
        <dbReference type="ARBA" id="ARBA00022475"/>
    </source>
</evidence>
<reference evidence="8 9" key="1">
    <citation type="submission" date="2023-07" db="EMBL/GenBank/DDBJ databases">
        <title>Genomic Encyclopedia of Type Strains, Phase IV (KMG-IV): sequencing the most valuable type-strain genomes for metagenomic binning, comparative biology and taxonomic classification.</title>
        <authorList>
            <person name="Goeker M."/>
        </authorList>
    </citation>
    <scope>NUCLEOTIDE SEQUENCE [LARGE SCALE GENOMIC DNA]</scope>
    <source>
        <strain evidence="8 9">DSM 16784</strain>
    </source>
</reference>
<keyword evidence="4 7" id="KW-0812">Transmembrane</keyword>
<feature type="transmembrane region" description="Helical" evidence="7">
    <location>
        <begin position="287"/>
        <end position="310"/>
    </location>
</feature>
<evidence type="ECO:0000256" key="5">
    <source>
        <dbReference type="ARBA" id="ARBA00022989"/>
    </source>
</evidence>
<dbReference type="Proteomes" id="UP001230220">
    <property type="component" value="Unassembled WGS sequence"/>
</dbReference>
<dbReference type="RefSeq" id="WP_307407457.1">
    <property type="nucleotide sequence ID" value="NZ_JAUSUR010000003.1"/>
</dbReference>
<feature type="transmembrane region" description="Helical" evidence="7">
    <location>
        <begin position="6"/>
        <end position="25"/>
    </location>
</feature>
<dbReference type="EMBL" id="JAUSUR010000003">
    <property type="protein sequence ID" value="MDQ0361055.1"/>
    <property type="molecule type" value="Genomic_DNA"/>
</dbReference>
<keyword evidence="6 7" id="KW-0472">Membrane</keyword>
<protein>
    <submittedName>
        <fullName evidence="8">Permease</fullName>
    </submittedName>
</protein>
<dbReference type="PANTHER" id="PTHR36838">
    <property type="entry name" value="AUXIN EFFLUX CARRIER FAMILY PROTEIN"/>
    <property type="match status" value="1"/>
</dbReference>
<keyword evidence="2" id="KW-0813">Transport</keyword>
<dbReference type="PANTHER" id="PTHR36838:SF3">
    <property type="entry name" value="TRANSPORTER AUXIN EFFLUX CARRIER EC FAMILY"/>
    <property type="match status" value="1"/>
</dbReference>
<accession>A0ABU0E3I3</accession>